<protein>
    <submittedName>
        <fullName evidence="1">Uncharacterized protein</fullName>
    </submittedName>
</protein>
<proteinExistence type="predicted"/>
<reference evidence="1 2" key="1">
    <citation type="submission" date="2019-02" db="EMBL/GenBank/DDBJ databases">
        <title>Deep-cultivation of Planctomycetes and their phenomic and genomic characterization uncovers novel biology.</title>
        <authorList>
            <person name="Wiegand S."/>
            <person name="Jogler M."/>
            <person name="Boedeker C."/>
            <person name="Pinto D."/>
            <person name="Vollmers J."/>
            <person name="Rivas-Marin E."/>
            <person name="Kohn T."/>
            <person name="Peeters S.H."/>
            <person name="Heuer A."/>
            <person name="Rast P."/>
            <person name="Oberbeckmann S."/>
            <person name="Bunk B."/>
            <person name="Jeske O."/>
            <person name="Meyerdierks A."/>
            <person name="Storesund J.E."/>
            <person name="Kallscheuer N."/>
            <person name="Luecker S."/>
            <person name="Lage O.M."/>
            <person name="Pohl T."/>
            <person name="Merkel B.J."/>
            <person name="Hornburger P."/>
            <person name="Mueller R.-W."/>
            <person name="Bruemmer F."/>
            <person name="Labrenz M."/>
            <person name="Spormann A.M."/>
            <person name="Op Den Camp H."/>
            <person name="Overmann J."/>
            <person name="Amann R."/>
            <person name="Jetten M.S.M."/>
            <person name="Mascher T."/>
            <person name="Medema M.H."/>
            <person name="Devos D.P."/>
            <person name="Kaster A.-K."/>
            <person name="Ovreas L."/>
            <person name="Rohde M."/>
            <person name="Galperin M.Y."/>
            <person name="Jogler C."/>
        </authorList>
    </citation>
    <scope>NUCLEOTIDE SEQUENCE [LARGE SCALE GENOMIC DNA]</scope>
    <source>
        <strain evidence="1 2">Pla100</strain>
    </source>
</reference>
<organism evidence="1 2">
    <name type="scientific">Neorhodopirellula pilleata</name>
    <dbReference type="NCBI Taxonomy" id="2714738"/>
    <lineage>
        <taxon>Bacteria</taxon>
        <taxon>Pseudomonadati</taxon>
        <taxon>Planctomycetota</taxon>
        <taxon>Planctomycetia</taxon>
        <taxon>Pirellulales</taxon>
        <taxon>Pirellulaceae</taxon>
        <taxon>Neorhodopirellula</taxon>
    </lineage>
</organism>
<dbReference type="Proteomes" id="UP000316213">
    <property type="component" value="Unassembled WGS sequence"/>
</dbReference>
<accession>A0A5C5ZYM5</accession>
<name>A0A5C5ZYM5_9BACT</name>
<dbReference type="EMBL" id="SJPM01000012">
    <property type="protein sequence ID" value="TWT92145.1"/>
    <property type="molecule type" value="Genomic_DNA"/>
</dbReference>
<comment type="caution">
    <text evidence="1">The sequence shown here is derived from an EMBL/GenBank/DDBJ whole genome shotgun (WGS) entry which is preliminary data.</text>
</comment>
<dbReference type="AlphaFoldDB" id="A0A5C5ZYM5"/>
<gene>
    <name evidence="1" type="ORF">Pla100_46810</name>
</gene>
<evidence type="ECO:0000313" key="1">
    <source>
        <dbReference type="EMBL" id="TWT92145.1"/>
    </source>
</evidence>
<evidence type="ECO:0000313" key="2">
    <source>
        <dbReference type="Proteomes" id="UP000316213"/>
    </source>
</evidence>
<sequence length="170" mass="18266">MTKSPTFRRRSMKGLHRSLVGPARFGAAILASLAICVWPVWAGTCCCRASAASQIASDLPPCCQATHSDAQASVSDPACCSLAHVECSTCDGVKHECPCEVRDQNLDRWVGTRVLPDEAPELGQDSVGLTGQADFELPSLVPPSFLLAYDDQPFSLSAIDRCALLCRWLN</sequence>
<keyword evidence="2" id="KW-1185">Reference proteome</keyword>